<dbReference type="Proteomes" id="UP000658514">
    <property type="component" value="Unassembled WGS sequence"/>
</dbReference>
<proteinExistence type="predicted"/>
<comment type="caution">
    <text evidence="1">The sequence shown here is derived from an EMBL/GenBank/DDBJ whole genome shotgun (WGS) entry which is preliminary data.</text>
</comment>
<evidence type="ECO:0000313" key="2">
    <source>
        <dbReference type="Proteomes" id="UP000658514"/>
    </source>
</evidence>
<accession>A0ABR8AK47</accession>
<reference evidence="1 2" key="1">
    <citation type="journal article" date="2020" name="ISME J.">
        <title>Comparative genomics reveals insights into cyanobacterial evolution and habitat adaptation.</title>
        <authorList>
            <person name="Chen M.Y."/>
            <person name="Teng W.K."/>
            <person name="Zhao L."/>
            <person name="Hu C.X."/>
            <person name="Zhou Y.K."/>
            <person name="Han B.P."/>
            <person name="Song L.R."/>
            <person name="Shu W.S."/>
        </authorList>
    </citation>
    <scope>NUCLEOTIDE SEQUENCE [LARGE SCALE GENOMIC DNA]</scope>
    <source>
        <strain evidence="1 2">FACHB-288</strain>
    </source>
</reference>
<keyword evidence="2" id="KW-1185">Reference proteome</keyword>
<evidence type="ECO:0000313" key="1">
    <source>
        <dbReference type="EMBL" id="MBD2200353.1"/>
    </source>
</evidence>
<sequence length="416" mass="48232">MYVHHDETDYFLEFSQISESITLTAEYFTEASKRSLNYHNQSKQWQIYLQFLTYFACREWLAEREPTLKINQDELITWQAQYADVINTAFNLSIGKFKVCLIPNLDFSDLEVTIPRALLDLPEFNAHFYIVINIEEEIELAIIRGFLRYDEISQYQPQLKPDLDWNYRLPLDWFNSDANDLLLYLQCLSPSAITLPEIPRDRQNFLATISSELLTLLLQLRNSPLCKVLTWKQGIEVLTTPDLLQIVTQPAVNVRSWLNHQLHQAIPELSWQVLAPFTPFLSANQTPEQELDNILTHIQTTHNIDIPPTAGRAYQEIELECLLRLYAVTWLLPDDNSGWNLLLILKTITDNNSSTSGFTLRVIDKTEILVEEELQPQQQDYIFTLVEGSYDDQFLVNITSANGQTQTLPPLEFNGQ</sequence>
<protein>
    <submittedName>
        <fullName evidence="1">DUF1822 family protein</fullName>
    </submittedName>
</protein>
<gene>
    <name evidence="1" type="ORF">H6G24_33635</name>
</gene>
<name>A0ABR8AK47_9CYAN</name>
<dbReference type="RefSeq" id="WP_190550468.1">
    <property type="nucleotide sequence ID" value="NZ_CAWPNO010000123.1"/>
</dbReference>
<organism evidence="1 2">
    <name type="scientific">Calothrix parietina FACHB-288</name>
    <dbReference type="NCBI Taxonomy" id="2692896"/>
    <lineage>
        <taxon>Bacteria</taxon>
        <taxon>Bacillati</taxon>
        <taxon>Cyanobacteriota</taxon>
        <taxon>Cyanophyceae</taxon>
        <taxon>Nostocales</taxon>
        <taxon>Calotrichaceae</taxon>
        <taxon>Calothrix</taxon>
    </lineage>
</organism>
<dbReference type="InterPro" id="IPR014951">
    <property type="entry name" value="DUF1822"/>
</dbReference>
<dbReference type="EMBL" id="JACJQH010000085">
    <property type="protein sequence ID" value="MBD2200353.1"/>
    <property type="molecule type" value="Genomic_DNA"/>
</dbReference>
<dbReference type="Pfam" id="PF08852">
    <property type="entry name" value="DUF1822"/>
    <property type="match status" value="1"/>
</dbReference>